<evidence type="ECO:0000313" key="2">
    <source>
        <dbReference type="EMBL" id="KAF0714210.1"/>
    </source>
</evidence>
<dbReference type="Pfam" id="PF14291">
    <property type="entry name" value="DUF4371"/>
    <property type="match status" value="1"/>
</dbReference>
<comment type="caution">
    <text evidence="2">The sequence shown here is derived from an EMBL/GenBank/DDBJ whole genome shotgun (WGS) entry which is preliminary data.</text>
</comment>
<dbReference type="PANTHER" id="PTHR45749:SF21">
    <property type="entry name" value="DUF4371 DOMAIN-CONTAINING PROTEIN"/>
    <property type="match status" value="1"/>
</dbReference>
<dbReference type="PANTHER" id="PTHR45749">
    <property type="match status" value="1"/>
</dbReference>
<organism evidence="2 3">
    <name type="scientific">Aphis craccivora</name>
    <name type="common">Cowpea aphid</name>
    <dbReference type="NCBI Taxonomy" id="307492"/>
    <lineage>
        <taxon>Eukaryota</taxon>
        <taxon>Metazoa</taxon>
        <taxon>Ecdysozoa</taxon>
        <taxon>Arthropoda</taxon>
        <taxon>Hexapoda</taxon>
        <taxon>Insecta</taxon>
        <taxon>Pterygota</taxon>
        <taxon>Neoptera</taxon>
        <taxon>Paraneoptera</taxon>
        <taxon>Hemiptera</taxon>
        <taxon>Sternorrhyncha</taxon>
        <taxon>Aphidomorpha</taxon>
        <taxon>Aphidoidea</taxon>
        <taxon>Aphididae</taxon>
        <taxon>Aphidini</taxon>
        <taxon>Aphis</taxon>
        <taxon>Aphis</taxon>
    </lineage>
</organism>
<protein>
    <submittedName>
        <fullName evidence="2">Zinc finger MYM-type protein 1-like</fullName>
    </submittedName>
</protein>
<gene>
    <name evidence="2" type="ORF">FWK35_00037329</name>
</gene>
<name>A0A6G0VZY1_APHCR</name>
<accession>A0A6G0VZY1</accession>
<reference evidence="2 3" key="1">
    <citation type="submission" date="2019-08" db="EMBL/GenBank/DDBJ databases">
        <title>Whole genome of Aphis craccivora.</title>
        <authorList>
            <person name="Voronova N.V."/>
            <person name="Shulinski R.S."/>
            <person name="Bandarenka Y.V."/>
            <person name="Zhorov D.G."/>
            <person name="Warner D."/>
        </authorList>
    </citation>
    <scope>NUCLEOTIDE SEQUENCE [LARGE SCALE GENOMIC DNA]</scope>
    <source>
        <strain evidence="2">180601</strain>
        <tissue evidence="2">Whole Body</tissue>
    </source>
</reference>
<dbReference type="AlphaFoldDB" id="A0A6G0VZY1"/>
<dbReference type="OrthoDB" id="6613350at2759"/>
<proteinExistence type="predicted"/>
<dbReference type="InterPro" id="IPR025398">
    <property type="entry name" value="DUF4371"/>
</dbReference>
<dbReference type="Proteomes" id="UP000478052">
    <property type="component" value="Unassembled WGS sequence"/>
</dbReference>
<sequence length="158" mass="17892">MAREIIEISQRSINGTPRGFDWGEDGCNVELNEVMDEYEELPFRGHDEQITSTNRGNYVELINLMGTFDLKLSEHLSTATVFSGLSGDIQNDLIQSISNVLMKRVTLEIKNIDFVSIIMDETTDVVSKSQLSIILRFTTHEGVQERFLGFVDVSQDRS</sequence>
<keyword evidence="3" id="KW-1185">Reference proteome</keyword>
<evidence type="ECO:0000313" key="3">
    <source>
        <dbReference type="Proteomes" id="UP000478052"/>
    </source>
</evidence>
<evidence type="ECO:0000259" key="1">
    <source>
        <dbReference type="Pfam" id="PF14291"/>
    </source>
</evidence>
<feature type="domain" description="DUF4371" evidence="1">
    <location>
        <begin position="39"/>
        <end position="155"/>
    </location>
</feature>
<dbReference type="EMBL" id="VUJU01010472">
    <property type="protein sequence ID" value="KAF0714210.1"/>
    <property type="molecule type" value="Genomic_DNA"/>
</dbReference>
<feature type="non-terminal residue" evidence="2">
    <location>
        <position position="158"/>
    </location>
</feature>